<dbReference type="GeneID" id="117147590"/>
<dbReference type="AlphaFoldDB" id="A0A6P8KL91"/>
<proteinExistence type="predicted"/>
<feature type="compositionally biased region" description="Polar residues" evidence="1">
    <location>
        <begin position="152"/>
        <end position="170"/>
    </location>
</feature>
<dbReference type="Proteomes" id="UP000515162">
    <property type="component" value="Chromosome X"/>
</dbReference>
<feature type="compositionally biased region" description="Basic and acidic residues" evidence="1">
    <location>
        <begin position="109"/>
        <end position="121"/>
    </location>
</feature>
<feature type="region of interest" description="Disordered" evidence="1">
    <location>
        <begin position="215"/>
        <end position="268"/>
    </location>
</feature>
<reference evidence="3" key="1">
    <citation type="submission" date="2025-08" db="UniProtKB">
        <authorList>
            <consortium name="RefSeq"/>
        </authorList>
    </citation>
    <scope>IDENTIFICATION</scope>
    <source>
        <strain evidence="3">Mau12</strain>
        <tissue evidence="3">Whole Body</tissue>
    </source>
</reference>
<sequence length="407" mass="45053">MPHKKFPRMSQAQLKRLIKSQNQNIANAACTLEPPKIIQQPSMRQSIMPPNPAYTKKQRKNAAGKVPVQGLDHVVPEDNVKQYFQPNPTKQMQRNRKNPSLQHNGNEASKQEKPNQQDKGRSKQMQPLYSSVVANKQDGPTAVIGPPPKEGSSGQELPDSSSSSATLTWPNQSVKSQGFFGTSDSSADPFSMQNLKKIAHDFFSYPEFYSPEASETIDTANGSNKAEPPKTESQPGLNSSPRGSVLGADRSGHAQSTADGTNSRRKDVPLEEAFMTVIRNLRENYPGNVNPNFQFNGYQSEYDFGSNPDSYYNAQSTVGLPSAYGFPPTGFPMSQQSRFMPKHNQTWPAQGSNPNQPPLISETYQAELQQHPRWPVYIPEYVAQFMFGEPQDANASCSRSANHGNTM</sequence>
<evidence type="ECO:0000313" key="2">
    <source>
        <dbReference type="Proteomes" id="UP000515162"/>
    </source>
</evidence>
<organism evidence="2 3">
    <name type="scientific">Drosophila mauritiana</name>
    <name type="common">Fruit fly</name>
    <dbReference type="NCBI Taxonomy" id="7226"/>
    <lineage>
        <taxon>Eukaryota</taxon>
        <taxon>Metazoa</taxon>
        <taxon>Ecdysozoa</taxon>
        <taxon>Arthropoda</taxon>
        <taxon>Hexapoda</taxon>
        <taxon>Insecta</taxon>
        <taxon>Pterygota</taxon>
        <taxon>Neoptera</taxon>
        <taxon>Endopterygota</taxon>
        <taxon>Diptera</taxon>
        <taxon>Brachycera</taxon>
        <taxon>Muscomorpha</taxon>
        <taxon>Ephydroidea</taxon>
        <taxon>Drosophilidae</taxon>
        <taxon>Drosophila</taxon>
        <taxon>Sophophora</taxon>
    </lineage>
</organism>
<dbReference type="RefSeq" id="XP_033170430.1">
    <property type="nucleotide sequence ID" value="XM_033314539.1"/>
</dbReference>
<feature type="compositionally biased region" description="Polar residues" evidence="1">
    <location>
        <begin position="82"/>
        <end position="108"/>
    </location>
</feature>
<name>A0A6P8KL91_DROMA</name>
<keyword evidence="2" id="KW-1185">Reference proteome</keyword>
<feature type="compositionally biased region" description="Polar residues" evidence="1">
    <location>
        <begin position="231"/>
        <end position="242"/>
    </location>
</feature>
<evidence type="ECO:0000313" key="3">
    <source>
        <dbReference type="RefSeq" id="XP_033170430.1"/>
    </source>
</evidence>
<accession>A0A6P8KL91</accession>
<protein>
    <submittedName>
        <fullName evidence="3">Uncharacterized protein LOC117147590 isoform X1</fullName>
    </submittedName>
</protein>
<feature type="region of interest" description="Disordered" evidence="1">
    <location>
        <begin position="43"/>
        <end position="170"/>
    </location>
</feature>
<gene>
    <name evidence="3" type="primary">LOC117147590</name>
</gene>
<evidence type="ECO:0000256" key="1">
    <source>
        <dbReference type="SAM" id="MobiDB-lite"/>
    </source>
</evidence>
<feature type="compositionally biased region" description="Polar residues" evidence="1">
    <location>
        <begin position="123"/>
        <end position="134"/>
    </location>
</feature>